<reference evidence="2" key="1">
    <citation type="submission" date="2020-04" db="EMBL/GenBank/DDBJ databases">
        <authorList>
            <person name="Alioto T."/>
            <person name="Alioto T."/>
            <person name="Gomez Garrido J."/>
        </authorList>
    </citation>
    <scope>NUCLEOTIDE SEQUENCE</scope>
    <source>
        <strain evidence="2">A484AB</strain>
    </source>
</reference>
<evidence type="ECO:0000256" key="1">
    <source>
        <dbReference type="SAM" id="MobiDB-lite"/>
    </source>
</evidence>
<accession>A0A7D9E0G5</accession>
<feature type="region of interest" description="Disordered" evidence="1">
    <location>
        <begin position="77"/>
        <end position="105"/>
    </location>
</feature>
<protein>
    <submittedName>
        <fullName evidence="2">Uncharacterized protein</fullName>
    </submittedName>
</protein>
<feature type="compositionally biased region" description="Basic and acidic residues" evidence="1">
    <location>
        <begin position="88"/>
        <end position="105"/>
    </location>
</feature>
<sequence length="105" mass="12232">MLENENTRLNNSVIDLKARSMCDNLLFFNIDDPTGEEKEDTTEIILVLLEDKLEIPDARNKDKEDVLRNEKIQGHKNWGSRAISQRNRAREKEIVPRHEGSETSR</sequence>
<dbReference type="AlphaFoldDB" id="A0A7D9E0G5"/>
<comment type="caution">
    <text evidence="2">The sequence shown here is derived from an EMBL/GenBank/DDBJ whole genome shotgun (WGS) entry which is preliminary data.</text>
</comment>
<dbReference type="EMBL" id="CACRXK020003021">
    <property type="protein sequence ID" value="CAB3997090.1"/>
    <property type="molecule type" value="Genomic_DNA"/>
</dbReference>
<name>A0A7D9E0G5_PARCT</name>
<dbReference type="OrthoDB" id="5977454at2759"/>
<keyword evidence="3" id="KW-1185">Reference proteome</keyword>
<organism evidence="2 3">
    <name type="scientific">Paramuricea clavata</name>
    <name type="common">Red gorgonian</name>
    <name type="synonym">Violescent sea-whip</name>
    <dbReference type="NCBI Taxonomy" id="317549"/>
    <lineage>
        <taxon>Eukaryota</taxon>
        <taxon>Metazoa</taxon>
        <taxon>Cnidaria</taxon>
        <taxon>Anthozoa</taxon>
        <taxon>Octocorallia</taxon>
        <taxon>Malacalcyonacea</taxon>
        <taxon>Plexauridae</taxon>
        <taxon>Paramuricea</taxon>
    </lineage>
</organism>
<gene>
    <name evidence="2" type="ORF">PACLA_8A057699</name>
</gene>
<proteinExistence type="predicted"/>
<evidence type="ECO:0000313" key="2">
    <source>
        <dbReference type="EMBL" id="CAB3997090.1"/>
    </source>
</evidence>
<evidence type="ECO:0000313" key="3">
    <source>
        <dbReference type="Proteomes" id="UP001152795"/>
    </source>
</evidence>
<dbReference type="Proteomes" id="UP001152795">
    <property type="component" value="Unassembled WGS sequence"/>
</dbReference>